<feature type="compositionally biased region" description="Polar residues" evidence="1">
    <location>
        <begin position="18"/>
        <end position="27"/>
    </location>
</feature>
<feature type="region of interest" description="Disordered" evidence="1">
    <location>
        <begin position="1"/>
        <end position="31"/>
    </location>
</feature>
<dbReference type="AlphaFoldDB" id="A0ABD2N8E4"/>
<keyword evidence="3" id="KW-1185">Reference proteome</keyword>
<protein>
    <submittedName>
        <fullName evidence="2">Uncharacterized protein</fullName>
    </submittedName>
</protein>
<organism evidence="2 3">
    <name type="scientific">Cryptolaemus montrouzieri</name>
    <dbReference type="NCBI Taxonomy" id="559131"/>
    <lineage>
        <taxon>Eukaryota</taxon>
        <taxon>Metazoa</taxon>
        <taxon>Ecdysozoa</taxon>
        <taxon>Arthropoda</taxon>
        <taxon>Hexapoda</taxon>
        <taxon>Insecta</taxon>
        <taxon>Pterygota</taxon>
        <taxon>Neoptera</taxon>
        <taxon>Endopterygota</taxon>
        <taxon>Coleoptera</taxon>
        <taxon>Polyphaga</taxon>
        <taxon>Cucujiformia</taxon>
        <taxon>Coccinelloidea</taxon>
        <taxon>Coccinellidae</taxon>
        <taxon>Scymninae</taxon>
        <taxon>Scymnini</taxon>
        <taxon>Cryptolaemus</taxon>
    </lineage>
</organism>
<feature type="compositionally biased region" description="Basic and acidic residues" evidence="1">
    <location>
        <begin position="1"/>
        <end position="15"/>
    </location>
</feature>
<evidence type="ECO:0000256" key="1">
    <source>
        <dbReference type="SAM" id="MobiDB-lite"/>
    </source>
</evidence>
<reference evidence="2 3" key="1">
    <citation type="journal article" date="2021" name="BMC Biol.">
        <title>Horizontally acquired antibacterial genes associated with adaptive radiation of ladybird beetles.</title>
        <authorList>
            <person name="Li H.S."/>
            <person name="Tang X.F."/>
            <person name="Huang Y.H."/>
            <person name="Xu Z.Y."/>
            <person name="Chen M.L."/>
            <person name="Du X.Y."/>
            <person name="Qiu B.Y."/>
            <person name="Chen P.T."/>
            <person name="Zhang W."/>
            <person name="Slipinski A."/>
            <person name="Escalona H.E."/>
            <person name="Waterhouse R.M."/>
            <person name="Zwick A."/>
            <person name="Pang H."/>
        </authorList>
    </citation>
    <scope>NUCLEOTIDE SEQUENCE [LARGE SCALE GENOMIC DNA]</scope>
    <source>
        <strain evidence="2">SYSU2018</strain>
    </source>
</reference>
<dbReference type="Proteomes" id="UP001516400">
    <property type="component" value="Unassembled WGS sequence"/>
</dbReference>
<sequence length="83" mass="9406">MRKQTEKTEIREKLAEISNESPGTKRNGTAGVRSCLKKDVHIARHTFKGDYTPTASNDRSTYRWKQLTGSHELITVQLEGTSE</sequence>
<evidence type="ECO:0000313" key="3">
    <source>
        <dbReference type="Proteomes" id="UP001516400"/>
    </source>
</evidence>
<evidence type="ECO:0000313" key="2">
    <source>
        <dbReference type="EMBL" id="KAL3274737.1"/>
    </source>
</evidence>
<dbReference type="EMBL" id="JABFTP020000074">
    <property type="protein sequence ID" value="KAL3274737.1"/>
    <property type="molecule type" value="Genomic_DNA"/>
</dbReference>
<gene>
    <name evidence="2" type="ORF">HHI36_024323</name>
</gene>
<proteinExistence type="predicted"/>
<accession>A0ABD2N8E4</accession>
<name>A0ABD2N8E4_9CUCU</name>
<comment type="caution">
    <text evidence="2">The sequence shown here is derived from an EMBL/GenBank/DDBJ whole genome shotgun (WGS) entry which is preliminary data.</text>
</comment>